<reference evidence="5" key="1">
    <citation type="submission" date="2022-11" db="UniProtKB">
        <authorList>
            <consortium name="WormBaseParasite"/>
        </authorList>
    </citation>
    <scope>IDENTIFICATION</scope>
</reference>
<feature type="transmembrane region" description="Helical" evidence="2">
    <location>
        <begin position="452"/>
        <end position="472"/>
    </location>
</feature>
<feature type="region of interest" description="Disordered" evidence="1">
    <location>
        <begin position="304"/>
        <end position="427"/>
    </location>
</feature>
<feature type="compositionally biased region" description="Basic residues" evidence="1">
    <location>
        <begin position="321"/>
        <end position="336"/>
    </location>
</feature>
<evidence type="ECO:0000256" key="2">
    <source>
        <dbReference type="SAM" id="Phobius"/>
    </source>
</evidence>
<feature type="compositionally biased region" description="Basic and acidic residues" evidence="1">
    <location>
        <begin position="361"/>
        <end position="405"/>
    </location>
</feature>
<organism evidence="4 5">
    <name type="scientific">Parascaris univalens</name>
    <name type="common">Nematode worm</name>
    <dbReference type="NCBI Taxonomy" id="6257"/>
    <lineage>
        <taxon>Eukaryota</taxon>
        <taxon>Metazoa</taxon>
        <taxon>Ecdysozoa</taxon>
        <taxon>Nematoda</taxon>
        <taxon>Chromadorea</taxon>
        <taxon>Rhabditida</taxon>
        <taxon>Spirurina</taxon>
        <taxon>Ascaridomorpha</taxon>
        <taxon>Ascaridoidea</taxon>
        <taxon>Ascarididae</taxon>
        <taxon>Parascaris</taxon>
    </lineage>
</organism>
<evidence type="ECO:0000313" key="5">
    <source>
        <dbReference type="WBParaSite" id="PgR018_g123_t02"/>
    </source>
</evidence>
<keyword evidence="4" id="KW-1185">Reference proteome</keyword>
<dbReference type="AlphaFoldDB" id="A0A915AYF5"/>
<accession>A0A915AYF5</accession>
<sequence>MRLWPYIAPMKLLINLVLLANLADICESVKCLDCVGRDCMGTFCEGDYCLMANYAPRWGTIEWGEPRVVKGCISGKMLENNIRSHCETVDEFGEEIFTCFCDEDYCNGEKAIQRLQRTPVSLVTCICNGAHCTDKTCIGELCSYVINHRTHKSEQGCVNASVPLIERRSAGACMIPPITGAMHHTVSKDPHELLATESCVCASDFCNSEKPEVVAPEKMKCQTFVTLEAMGTKVSSRNTTCTGEFCFKASIRSQLGHMTEYKTMGCASFIDGAELAEELQPVGCATFESEKVTVDTCFQTKDKNAIGRARANQESPPESRRKVKQPAKPKKPKKPPPKVEIEYEQEEGKEDEDEDEEEELDRAKPNKQERPKVEPTQQEKEEVQGETEGDRKGEEKESGKSGERKEDEEENEKNNKNDENEDGEAEDKIETTTTMFIFEGPTEPPIPEDSNATLVAVFVLLMILIVMAGVVWKFELHKRLFRASYDTVAGG</sequence>
<feature type="compositionally biased region" description="Acidic residues" evidence="1">
    <location>
        <begin position="342"/>
        <end position="360"/>
    </location>
</feature>
<dbReference type="WBParaSite" id="PgR018_g123_t02">
    <property type="protein sequence ID" value="PgR018_g123_t02"/>
    <property type="gene ID" value="PgR018_g123"/>
</dbReference>
<proteinExistence type="predicted"/>
<evidence type="ECO:0000313" key="4">
    <source>
        <dbReference type="Proteomes" id="UP000887569"/>
    </source>
</evidence>
<dbReference type="PANTHER" id="PTHR37433">
    <property type="entry name" value="PROTEIN CBG25136-RELATED"/>
    <property type="match status" value="1"/>
</dbReference>
<keyword evidence="2" id="KW-0812">Transmembrane</keyword>
<evidence type="ECO:0000256" key="3">
    <source>
        <dbReference type="SAM" id="SignalP"/>
    </source>
</evidence>
<keyword evidence="2" id="KW-1133">Transmembrane helix</keyword>
<evidence type="ECO:0000256" key="1">
    <source>
        <dbReference type="SAM" id="MobiDB-lite"/>
    </source>
</evidence>
<dbReference type="PANTHER" id="PTHR37433:SF5">
    <property type="entry name" value="DUF753 DOMAIN-CONTAINING PROTEIN-RELATED"/>
    <property type="match status" value="1"/>
</dbReference>
<keyword evidence="3" id="KW-0732">Signal</keyword>
<feature type="chain" id="PRO_5037287498" evidence="3">
    <location>
        <begin position="29"/>
        <end position="491"/>
    </location>
</feature>
<keyword evidence="2" id="KW-0472">Membrane</keyword>
<feature type="signal peptide" evidence="3">
    <location>
        <begin position="1"/>
        <end position="28"/>
    </location>
</feature>
<name>A0A915AYF5_PARUN</name>
<protein>
    <submittedName>
        <fullName evidence="5">Uncharacterized protein</fullName>
    </submittedName>
</protein>
<dbReference type="Proteomes" id="UP000887569">
    <property type="component" value="Unplaced"/>
</dbReference>